<dbReference type="Proteomes" id="UP000245609">
    <property type="component" value="Unassembled WGS sequence"/>
</dbReference>
<organism evidence="1 2">
    <name type="scientific">Smittium megazygosporum</name>
    <dbReference type="NCBI Taxonomy" id="133381"/>
    <lineage>
        <taxon>Eukaryota</taxon>
        <taxon>Fungi</taxon>
        <taxon>Fungi incertae sedis</taxon>
        <taxon>Zoopagomycota</taxon>
        <taxon>Kickxellomycotina</taxon>
        <taxon>Harpellomycetes</taxon>
        <taxon>Harpellales</taxon>
        <taxon>Legeriomycetaceae</taxon>
        <taxon>Smittium</taxon>
    </lineage>
</organism>
<gene>
    <name evidence="1" type="ORF">BB560_000115</name>
</gene>
<dbReference type="AlphaFoldDB" id="A0A2T9ZLF4"/>
<evidence type="ECO:0000313" key="1">
    <source>
        <dbReference type="EMBL" id="PVV05367.1"/>
    </source>
</evidence>
<dbReference type="EMBL" id="MBFS01000011">
    <property type="protein sequence ID" value="PVV05367.1"/>
    <property type="molecule type" value="Genomic_DNA"/>
</dbReference>
<dbReference type="OrthoDB" id="74240at2759"/>
<protein>
    <recommendedName>
        <fullName evidence="3">Methyltransferase domain-containing protein</fullName>
    </recommendedName>
</protein>
<dbReference type="Gene3D" id="3.40.50.150">
    <property type="entry name" value="Vaccinia Virus protein VP39"/>
    <property type="match status" value="1"/>
</dbReference>
<reference evidence="1 2" key="1">
    <citation type="journal article" date="2018" name="MBio">
        <title>Comparative Genomics Reveals the Core Gene Toolbox for the Fungus-Insect Symbiosis.</title>
        <authorList>
            <person name="Wang Y."/>
            <person name="Stata M."/>
            <person name="Wang W."/>
            <person name="Stajich J.E."/>
            <person name="White M.M."/>
            <person name="Moncalvo J.M."/>
        </authorList>
    </citation>
    <scope>NUCLEOTIDE SEQUENCE [LARGE SCALE GENOMIC DNA]</scope>
    <source>
        <strain evidence="1 2">SC-DP-2</strain>
    </source>
</reference>
<dbReference type="InterPro" id="IPR029063">
    <property type="entry name" value="SAM-dependent_MTases_sf"/>
</dbReference>
<dbReference type="SUPFAM" id="SSF53335">
    <property type="entry name" value="S-adenosyl-L-methionine-dependent methyltransferases"/>
    <property type="match status" value="1"/>
</dbReference>
<sequence length="216" mass="24562">MFELPPPNTEPLTVVFDKQDQTEIDKIKSLIESKHYSVKSVVFWDELDIDSEKKYKETNMLYSGDLYHEIFYPSPALASNIDDIEAKLANASGNQKRLKVLDLGCGCGRDLVFLTKRESGVQWEAFGIDYQYFNRPLLGHIDSLLDAGGFIIFSSFVYGEGVPAFEKPKPQHCIKVGELTQFFSLLGYQIVLDKIEFIEDGRPVNTFIAQKPYSLE</sequence>
<name>A0A2T9ZLF4_9FUNG</name>
<accession>A0A2T9ZLF4</accession>
<evidence type="ECO:0008006" key="3">
    <source>
        <dbReference type="Google" id="ProtNLM"/>
    </source>
</evidence>
<comment type="caution">
    <text evidence="1">The sequence shown here is derived from an EMBL/GenBank/DDBJ whole genome shotgun (WGS) entry which is preliminary data.</text>
</comment>
<evidence type="ECO:0000313" key="2">
    <source>
        <dbReference type="Proteomes" id="UP000245609"/>
    </source>
</evidence>
<proteinExistence type="predicted"/>
<keyword evidence="2" id="KW-1185">Reference proteome</keyword>